<dbReference type="PANTHER" id="PTHR13501">
    <property type="entry name" value="CHLOROPLAST 50S RIBOSOMAL PROTEIN L22-RELATED"/>
    <property type="match status" value="1"/>
</dbReference>
<evidence type="ECO:0000313" key="7">
    <source>
        <dbReference type="EMBL" id="VVC24810.1"/>
    </source>
</evidence>
<reference evidence="7 8" key="1">
    <citation type="submission" date="2019-08" db="EMBL/GenBank/DDBJ databases">
        <authorList>
            <person name="Alioto T."/>
            <person name="Alioto T."/>
            <person name="Gomez Garrido J."/>
        </authorList>
    </citation>
    <scope>NUCLEOTIDE SEQUENCE [LARGE SCALE GENOMIC DNA]</scope>
</reference>
<evidence type="ECO:0000256" key="3">
    <source>
        <dbReference type="ARBA" id="ARBA00023274"/>
    </source>
</evidence>
<sequence>MLSRVTSRFSLFCNSKPPSSFNNLQKCVALLTLKTDFSTSSNMLEKKDGPQKWLHYNDVVYPPQEPGEERRPSFVCHQMLNIKYSPKKMWYVACFVRGMSVDEALKQLPLVGRKGAMIVQEAIIEAQKKAVEDHHVEFKTNLWIAESFCGKGPVVKGMRRHAKMRIGEVMYRYCHYFIRLEEGAPPENYYYSWPKTGPALLSQWVDEVRDRKIIGSL</sequence>
<comment type="similarity">
    <text evidence="1 6">Belongs to the universal ribosomal protein uL22 family.</text>
</comment>
<evidence type="ECO:0000256" key="6">
    <source>
        <dbReference type="RuleBase" id="RU004005"/>
    </source>
</evidence>
<name>A0A5E4M1E8_9HEMI</name>
<evidence type="ECO:0000256" key="2">
    <source>
        <dbReference type="ARBA" id="ARBA00022980"/>
    </source>
</evidence>
<dbReference type="GO" id="GO:0003735">
    <property type="term" value="F:structural constituent of ribosome"/>
    <property type="evidence" value="ECO:0007669"/>
    <property type="project" value="InterPro"/>
</dbReference>
<keyword evidence="3 6" id="KW-0687">Ribonucleoprotein</keyword>
<dbReference type="PANTHER" id="PTHR13501:SF8">
    <property type="entry name" value="LARGE RIBOSOMAL SUBUNIT PROTEIN UL22M"/>
    <property type="match status" value="1"/>
</dbReference>
<dbReference type="CDD" id="cd00336">
    <property type="entry name" value="Ribosomal_L22"/>
    <property type="match status" value="1"/>
</dbReference>
<protein>
    <recommendedName>
        <fullName evidence="4">Large ribosomal subunit protein uL22m</fullName>
    </recommendedName>
    <alternativeName>
        <fullName evidence="5">39S ribosomal protein L22, mitochondrial</fullName>
    </alternativeName>
</protein>
<proteinExistence type="inferred from homology"/>
<dbReference type="GO" id="GO:0005762">
    <property type="term" value="C:mitochondrial large ribosomal subunit"/>
    <property type="evidence" value="ECO:0007669"/>
    <property type="project" value="TreeGrafter"/>
</dbReference>
<dbReference type="InterPro" id="IPR047867">
    <property type="entry name" value="Ribosomal_uL22_bac/org-type"/>
</dbReference>
<dbReference type="Gene3D" id="3.90.470.10">
    <property type="entry name" value="Ribosomal protein L22/L17"/>
    <property type="match status" value="1"/>
</dbReference>
<dbReference type="AlphaFoldDB" id="A0A5E4M1E8"/>
<evidence type="ECO:0000313" key="8">
    <source>
        <dbReference type="Proteomes" id="UP000325440"/>
    </source>
</evidence>
<evidence type="ECO:0000256" key="1">
    <source>
        <dbReference type="ARBA" id="ARBA00009451"/>
    </source>
</evidence>
<dbReference type="Proteomes" id="UP000325440">
    <property type="component" value="Unassembled WGS sequence"/>
</dbReference>
<dbReference type="EMBL" id="CABPRJ010000006">
    <property type="protein sequence ID" value="VVC24810.1"/>
    <property type="molecule type" value="Genomic_DNA"/>
</dbReference>
<dbReference type="Pfam" id="PF00237">
    <property type="entry name" value="Ribosomal_L22"/>
    <property type="match status" value="1"/>
</dbReference>
<accession>A0A5E4M1E8</accession>
<organism evidence="7 8">
    <name type="scientific">Cinara cedri</name>
    <dbReference type="NCBI Taxonomy" id="506608"/>
    <lineage>
        <taxon>Eukaryota</taxon>
        <taxon>Metazoa</taxon>
        <taxon>Ecdysozoa</taxon>
        <taxon>Arthropoda</taxon>
        <taxon>Hexapoda</taxon>
        <taxon>Insecta</taxon>
        <taxon>Pterygota</taxon>
        <taxon>Neoptera</taxon>
        <taxon>Paraneoptera</taxon>
        <taxon>Hemiptera</taxon>
        <taxon>Sternorrhyncha</taxon>
        <taxon>Aphidomorpha</taxon>
        <taxon>Aphidoidea</taxon>
        <taxon>Aphididae</taxon>
        <taxon>Lachninae</taxon>
        <taxon>Cinara</taxon>
    </lineage>
</organism>
<dbReference type="InterPro" id="IPR001063">
    <property type="entry name" value="Ribosomal_uL22"/>
</dbReference>
<evidence type="ECO:0000256" key="5">
    <source>
        <dbReference type="ARBA" id="ARBA00035506"/>
    </source>
</evidence>
<dbReference type="OrthoDB" id="416470at2759"/>
<dbReference type="GO" id="GO:0006412">
    <property type="term" value="P:translation"/>
    <property type="evidence" value="ECO:0007669"/>
    <property type="project" value="InterPro"/>
</dbReference>
<dbReference type="InterPro" id="IPR036394">
    <property type="entry name" value="Ribosomal_uL22_sf"/>
</dbReference>
<keyword evidence="2 6" id="KW-0689">Ribosomal protein</keyword>
<keyword evidence="8" id="KW-1185">Reference proteome</keyword>
<gene>
    <name evidence="7" type="ORF">CINCED_3A017120</name>
</gene>
<dbReference type="SUPFAM" id="SSF54843">
    <property type="entry name" value="Ribosomal protein L22"/>
    <property type="match status" value="1"/>
</dbReference>
<evidence type="ECO:0000256" key="4">
    <source>
        <dbReference type="ARBA" id="ARBA00035286"/>
    </source>
</evidence>